<proteinExistence type="predicted"/>
<sequence>RLEPVKHQAALEKLHQLPAASAKTWTKTSESYGEQFKVGMLQRHSRAFQTVRCDQLTASGRQLPV</sequence>
<evidence type="ECO:0000313" key="2">
    <source>
        <dbReference type="Proteomes" id="UP001642464"/>
    </source>
</evidence>
<reference evidence="1 2" key="1">
    <citation type="submission" date="2024-02" db="EMBL/GenBank/DDBJ databases">
        <authorList>
            <person name="Chen Y."/>
            <person name="Shah S."/>
            <person name="Dougan E. K."/>
            <person name="Thang M."/>
            <person name="Chan C."/>
        </authorList>
    </citation>
    <scope>NUCLEOTIDE SEQUENCE [LARGE SCALE GENOMIC DNA]</scope>
</reference>
<dbReference type="EMBL" id="CAXAMM010017569">
    <property type="protein sequence ID" value="CAK9041430.1"/>
    <property type="molecule type" value="Genomic_DNA"/>
</dbReference>
<protein>
    <submittedName>
        <fullName evidence="1">Uncharacterized protein</fullName>
    </submittedName>
</protein>
<dbReference type="Proteomes" id="UP001642464">
    <property type="component" value="Unassembled WGS sequence"/>
</dbReference>
<keyword evidence="2" id="KW-1185">Reference proteome</keyword>
<evidence type="ECO:0000313" key="1">
    <source>
        <dbReference type="EMBL" id="CAK9041430.1"/>
    </source>
</evidence>
<gene>
    <name evidence="1" type="ORF">SCF082_LOCUS23942</name>
</gene>
<comment type="caution">
    <text evidence="1">The sequence shown here is derived from an EMBL/GenBank/DDBJ whole genome shotgun (WGS) entry which is preliminary data.</text>
</comment>
<accession>A0ABP0LQK1</accession>
<feature type="non-terminal residue" evidence="1">
    <location>
        <position position="1"/>
    </location>
</feature>
<organism evidence="1 2">
    <name type="scientific">Durusdinium trenchii</name>
    <dbReference type="NCBI Taxonomy" id="1381693"/>
    <lineage>
        <taxon>Eukaryota</taxon>
        <taxon>Sar</taxon>
        <taxon>Alveolata</taxon>
        <taxon>Dinophyceae</taxon>
        <taxon>Suessiales</taxon>
        <taxon>Symbiodiniaceae</taxon>
        <taxon>Durusdinium</taxon>
    </lineage>
</organism>
<name>A0ABP0LQK1_9DINO</name>